<evidence type="ECO:0000256" key="2">
    <source>
        <dbReference type="ARBA" id="ARBA00022692"/>
    </source>
</evidence>
<dbReference type="HOGENOM" id="CLU_002338_0_1_6"/>
<keyword evidence="2 5" id="KW-0812">Transmembrane</keyword>
<dbReference type="PANTHER" id="PTHR36985:SF1">
    <property type="entry name" value="TRANSLOCATION AND ASSEMBLY MODULE SUBUNIT TAMB"/>
    <property type="match status" value="1"/>
</dbReference>
<dbReference type="PANTHER" id="PTHR36985">
    <property type="entry name" value="TRANSLOCATION AND ASSEMBLY MODULE SUBUNIT TAMB"/>
    <property type="match status" value="1"/>
</dbReference>
<feature type="domain" description="Translocation and assembly module TamB C-terminal" evidence="6">
    <location>
        <begin position="929"/>
        <end position="1263"/>
    </location>
</feature>
<keyword evidence="4 5" id="KW-0472">Membrane</keyword>
<dbReference type="AlphaFoldDB" id="A0A090KLH7"/>
<evidence type="ECO:0000313" key="8">
    <source>
        <dbReference type="Proteomes" id="UP000032427"/>
    </source>
</evidence>
<protein>
    <submittedName>
        <fullName evidence="7">Membrane protein</fullName>
    </submittedName>
</protein>
<dbReference type="KEGG" id="awd:AWOD_I_2338"/>
<feature type="transmembrane region" description="Helical" evidence="5">
    <location>
        <begin position="25"/>
        <end position="48"/>
    </location>
</feature>
<evidence type="ECO:0000256" key="1">
    <source>
        <dbReference type="ARBA" id="ARBA00004167"/>
    </source>
</evidence>
<reference evidence="8" key="1">
    <citation type="submission" date="2014-09" db="EMBL/GenBank/DDBJ databases">
        <authorList>
            <person name="Hjerde E."/>
        </authorList>
    </citation>
    <scope>NUCLEOTIDE SEQUENCE [LARGE SCALE GENOMIC DNA]</scope>
    <source>
        <strain evidence="8">06/09/139</strain>
    </source>
</reference>
<dbReference type="GO" id="GO:0005886">
    <property type="term" value="C:plasma membrane"/>
    <property type="evidence" value="ECO:0007669"/>
    <property type="project" value="InterPro"/>
</dbReference>
<dbReference type="PATRIC" id="fig|80852.17.peg.2419"/>
<evidence type="ECO:0000259" key="6">
    <source>
        <dbReference type="Pfam" id="PF04357"/>
    </source>
</evidence>
<evidence type="ECO:0000256" key="4">
    <source>
        <dbReference type="ARBA" id="ARBA00023136"/>
    </source>
</evidence>
<gene>
    <name evidence="7" type="ORF">AWOD_I_2338</name>
</gene>
<dbReference type="Pfam" id="PF04357">
    <property type="entry name" value="TamB"/>
    <property type="match status" value="1"/>
</dbReference>
<comment type="subcellular location">
    <subcellularLocation>
        <location evidence="1">Membrane</location>
        <topology evidence="1">Single-pass membrane protein</topology>
    </subcellularLocation>
</comment>
<dbReference type="STRING" id="80852.AWOD_I_2338"/>
<name>A0A090KLH7_9GAMM</name>
<dbReference type="GO" id="GO:0009306">
    <property type="term" value="P:protein secretion"/>
    <property type="evidence" value="ECO:0007669"/>
    <property type="project" value="InterPro"/>
</dbReference>
<dbReference type="OrthoDB" id="5555605at2"/>
<keyword evidence="3 5" id="KW-1133">Transmembrane helix</keyword>
<dbReference type="GeneID" id="28541929"/>
<proteinExistence type="predicted"/>
<dbReference type="EMBL" id="LN554846">
    <property type="protein sequence ID" value="CED72394.1"/>
    <property type="molecule type" value="Genomic_DNA"/>
</dbReference>
<evidence type="ECO:0000313" key="7">
    <source>
        <dbReference type="EMBL" id="CED72394.1"/>
    </source>
</evidence>
<dbReference type="InterPro" id="IPR007452">
    <property type="entry name" value="TamB_C"/>
</dbReference>
<evidence type="ECO:0000256" key="5">
    <source>
        <dbReference type="SAM" id="Phobius"/>
    </source>
</evidence>
<dbReference type="Proteomes" id="UP000032427">
    <property type="component" value="Chromosome 1"/>
</dbReference>
<sequence>MSSIEKEIALQEIQQVKKSKFSRHCLCLAFFLPITILVIMLFIGALVFTNSGLKLALWGVEKAIPALQIENAEGSLIPAFTLSGIHYRNDELLKIDANKLHFSFTAKCLLEPSLCINDITINGLRLDLPKIPKSTENPKEAPVEQKLLSIPIPINIDSININDLDINILGNKVCWKSFNTGLRLYQSDLTLTPLSWETITVELAQSEKEGKKVEPHANQTSSVIELPSIYIPLNISVEKFSLSDFTLKQETPVIINQLNFTATAKEYDVGVTDFYLDIPEANINLDTKITLTDDYPLFIDALFKVKKTELKGHNLKLNATGSVADLKASLQLSGGLNAYIKAHVQPLKKELPFDIKLSKGKLYWPLQGKKEVTTQLILLNVKGDLNRYHFSTKANVEGVDIPTTKIDLKGKGSLEEIELSKLLVNTLGGTVSGTAGASWTSLVDWKADIRLQNIQPGLQWSEAEGNVSGELSTTGYLTQQGGWIVELPKVDINGIFREYPLDIKGALKAQDVNGSGMVSLNIPQLALQHGNNGIAVSGALDKEWDLNIDVNFPELSDSVPNLYGKLTGRVELEGKFAEPTINLNLDALGLEWQKEVKLEKASIKGYVSPIPEIDANLKIELLNGEYQKQVLHKLLVKFYGEEKEHQLHIDLDTDTIDSHLVFKGALDRTTSWIGELSEADVITDIGPWKLNKQAELSYNIQTQQAFIQAHCWSQEDGASVCLNKDLTAGKEGAVDLSIKQFQFQKLAAFLPEETQIYGEINVDVFADWFENSSPHVKASIILPKGKIEQIMEDTITVGWDEITVNAEMKNDQLTSNWAVMLTNNGQLKGEMNIDQLTGKKTLTGFSEIEQLSLSMLKPLLGEYSELDALIKSRINISGPIEHPKMLGAITIDNIKMKGDVSPVDINQGNINIQFSGYDAVLTSLITTPDGELNIDGTGEWSNLDNWKVGLDVSGQELPVNVPPMVKLKVKPDLQIRIIPTLAKISGSIGIPWGRIVVKNLPESAIGVSSDEVLLTDNLKPIDTTTPLPMRVETDIIISIGDDVLLSAFGLEGGLIGKLNITQKDKAPFINGEVNIKEGTYRSFGQDLQIQKGKILFNGPADQPYVAIEAIRNPENTRDDVIAGIRVNGSADTPTVEIFSSPSMPQANALSYLLRGQDIDAESGGNAMTTTLIGLSIAKSGKIVGEIGQAFGVQDLQLDTAGSGKESQVTISGYIAPGLQVKYGVGIFNSVGEFTLRYRMMSNFYIEVISSLESAVDIIYQFEFD</sequence>
<dbReference type="GO" id="GO:0097347">
    <property type="term" value="C:TAM protein secretion complex"/>
    <property type="evidence" value="ECO:0007669"/>
    <property type="project" value="TreeGrafter"/>
</dbReference>
<evidence type="ECO:0000256" key="3">
    <source>
        <dbReference type="ARBA" id="ARBA00022989"/>
    </source>
</evidence>
<keyword evidence="8" id="KW-1185">Reference proteome</keyword>
<accession>A0A090KLH7</accession>
<organism evidence="7 8">
    <name type="scientific">Aliivibrio wodanis</name>
    <dbReference type="NCBI Taxonomy" id="80852"/>
    <lineage>
        <taxon>Bacteria</taxon>
        <taxon>Pseudomonadati</taxon>
        <taxon>Pseudomonadota</taxon>
        <taxon>Gammaproteobacteria</taxon>
        <taxon>Vibrionales</taxon>
        <taxon>Vibrionaceae</taxon>
        <taxon>Aliivibrio</taxon>
    </lineage>
</organism>